<sequence length="291" mass="29979">MSMFRTVVRLAVVIPLMFLVACADTPDADAPGSDVLGVVFDDFGHVHGVGTNPADGAVFVAAHAGVYRLDPATNTGTRMAGRVQDTMGFTVTGPDTFLGSGHPDLREDLPPNLGLLRSTDAGRTWDTMSLSGEADLHAMDTSGDLVVAYDALSGQVMSTTDGTSWSTLAAGDVRDLAVAPDGTVWIIDAIGALATIDDQTIVATDDGPSAELGLIDVAPDGTVVVATPDGEILTRSADGTFRTTGSVPPGTQALDVADRWLIVSASAVHESVDQGKTWTDLLTSSAVRSGP</sequence>
<feature type="chain" id="PRO_5003164428" evidence="1">
    <location>
        <begin position="24"/>
        <end position="291"/>
    </location>
</feature>
<dbReference type="Proteomes" id="UP000003111">
    <property type="component" value="Unassembled WGS sequence"/>
</dbReference>
<dbReference type="InterPro" id="IPR015943">
    <property type="entry name" value="WD40/YVTN_repeat-like_dom_sf"/>
</dbReference>
<keyword evidence="1" id="KW-0732">Signal</keyword>
<evidence type="ECO:0000256" key="1">
    <source>
        <dbReference type="SAM" id="SignalP"/>
    </source>
</evidence>
<dbReference type="SUPFAM" id="SSF110296">
    <property type="entry name" value="Oligoxyloglucan reducing end-specific cellobiohydrolase"/>
    <property type="match status" value="1"/>
</dbReference>
<dbReference type="eggNOG" id="COG4447">
    <property type="taxonomic scope" value="Bacteria"/>
</dbReference>
<name>E2SCB4_9ACTN</name>
<feature type="signal peptide" evidence="1">
    <location>
        <begin position="1"/>
        <end position="23"/>
    </location>
</feature>
<accession>E2SCB4</accession>
<dbReference type="PROSITE" id="PS51257">
    <property type="entry name" value="PROKAR_LIPOPROTEIN"/>
    <property type="match status" value="1"/>
</dbReference>
<comment type="caution">
    <text evidence="2">The sequence shown here is derived from an EMBL/GenBank/DDBJ whole genome shotgun (WGS) entry which is preliminary data.</text>
</comment>
<proteinExistence type="predicted"/>
<evidence type="ECO:0000313" key="3">
    <source>
        <dbReference type="Proteomes" id="UP000003111"/>
    </source>
</evidence>
<organism evidence="2 3">
    <name type="scientific">Aeromicrobium marinum DSM 15272</name>
    <dbReference type="NCBI Taxonomy" id="585531"/>
    <lineage>
        <taxon>Bacteria</taxon>
        <taxon>Bacillati</taxon>
        <taxon>Actinomycetota</taxon>
        <taxon>Actinomycetes</taxon>
        <taxon>Propionibacteriales</taxon>
        <taxon>Nocardioidaceae</taxon>
        <taxon>Aeromicrobium</taxon>
    </lineage>
</organism>
<dbReference type="EMBL" id="ACLF03000006">
    <property type="protein sequence ID" value="EFQ82867.1"/>
    <property type="molecule type" value="Genomic_DNA"/>
</dbReference>
<evidence type="ECO:0000313" key="2">
    <source>
        <dbReference type="EMBL" id="EFQ82867.1"/>
    </source>
</evidence>
<protein>
    <submittedName>
        <fullName evidence="2">BNR/Asp-box repeat protein</fullName>
    </submittedName>
</protein>
<keyword evidence="3" id="KW-1185">Reference proteome</keyword>
<dbReference type="Gene3D" id="2.130.10.10">
    <property type="entry name" value="YVTN repeat-like/Quinoprotein amine dehydrogenase"/>
    <property type="match status" value="1"/>
</dbReference>
<reference evidence="2" key="1">
    <citation type="submission" date="2010-08" db="EMBL/GenBank/DDBJ databases">
        <authorList>
            <person name="Muzny D."/>
            <person name="Qin X."/>
            <person name="Buhay C."/>
            <person name="Dugan-Rocha S."/>
            <person name="Ding Y."/>
            <person name="Chen G."/>
            <person name="Hawes A."/>
            <person name="Holder M."/>
            <person name="Jhangiani S."/>
            <person name="Johnson A."/>
            <person name="Khan Z."/>
            <person name="Li Z."/>
            <person name="Liu W."/>
            <person name="Liu X."/>
            <person name="Perez L."/>
            <person name="Shen H."/>
            <person name="Wang Q."/>
            <person name="Watt J."/>
            <person name="Xi L."/>
            <person name="Xin Y."/>
            <person name="Zhou J."/>
            <person name="Deng J."/>
            <person name="Jiang H."/>
            <person name="Liu Y."/>
            <person name="Qu J."/>
            <person name="Song X.-Z."/>
            <person name="Zhang L."/>
            <person name="Villasana D."/>
            <person name="Johnson A."/>
            <person name="Liu J."/>
            <person name="Liyanage D."/>
            <person name="Lorensuhewa L."/>
            <person name="Robinson T."/>
            <person name="Song A."/>
            <person name="Song B.-B."/>
            <person name="Dinh H."/>
            <person name="Thornton R."/>
            <person name="Coyle M."/>
            <person name="Francisco L."/>
            <person name="Jackson L."/>
            <person name="Javaid M."/>
            <person name="Korchina V."/>
            <person name="Kovar C."/>
            <person name="Mata R."/>
            <person name="Mathew T."/>
            <person name="Ngo R."/>
            <person name="Nguyen L."/>
            <person name="Nguyen N."/>
            <person name="Okwuonu G."/>
            <person name="Ongeri F."/>
            <person name="Pham C."/>
            <person name="Simmons D."/>
            <person name="Wilczek-Boney K."/>
            <person name="Hale W."/>
            <person name="Jakkamsetti A."/>
            <person name="Pham P."/>
            <person name="Ruth R."/>
            <person name="San Lucas F."/>
            <person name="Warren J."/>
            <person name="Zhang J."/>
            <person name="Zhao Z."/>
            <person name="Zhou C."/>
            <person name="Zhu D."/>
            <person name="Lee S."/>
            <person name="Bess C."/>
            <person name="Blankenburg K."/>
            <person name="Forbes L."/>
            <person name="Fu Q."/>
            <person name="Gubbala S."/>
            <person name="Hirani K."/>
            <person name="Jayaseelan J.C."/>
            <person name="Lara F."/>
            <person name="Munidasa M."/>
            <person name="Palculict T."/>
            <person name="Patil S."/>
            <person name="Pu L.-L."/>
            <person name="Saada N."/>
            <person name="Tang L."/>
            <person name="Weissenberger G."/>
            <person name="Zhu Y."/>
            <person name="Hemphill L."/>
            <person name="Shang Y."/>
            <person name="Youmans B."/>
            <person name="Ayvaz T."/>
            <person name="Ross M."/>
            <person name="Santibanez J."/>
            <person name="Aqrawi P."/>
            <person name="Gross S."/>
            <person name="Joshi V."/>
            <person name="Fowler G."/>
            <person name="Nazareth L."/>
            <person name="Reid J."/>
            <person name="Worley K."/>
            <person name="Petrosino J."/>
            <person name="Highlander S."/>
            <person name="Gibbs R."/>
        </authorList>
    </citation>
    <scope>NUCLEOTIDE SEQUENCE [LARGE SCALE GENOMIC DNA]</scope>
    <source>
        <strain evidence="2">DSM 15272</strain>
    </source>
</reference>
<dbReference type="AlphaFoldDB" id="E2SCB4"/>
<dbReference type="RefSeq" id="WP_007077168.1">
    <property type="nucleotide sequence ID" value="NZ_CM001024.1"/>
</dbReference>
<gene>
    <name evidence="2" type="ORF">HMPREF0063_12076</name>
</gene>
<dbReference type="HOGENOM" id="CLU_070024_2_0_11"/>
<dbReference type="STRING" id="585531.HMPREF0063_12076"/>